<reference evidence="2 3" key="1">
    <citation type="journal article" date="2023" name="Nucleic Acids Res.">
        <title>The hologenome of Daphnia magna reveals possible DNA methylation and microbiome-mediated evolution of the host genome.</title>
        <authorList>
            <person name="Chaturvedi A."/>
            <person name="Li X."/>
            <person name="Dhandapani V."/>
            <person name="Marshall H."/>
            <person name="Kissane S."/>
            <person name="Cuenca-Cambronero M."/>
            <person name="Asole G."/>
            <person name="Calvet F."/>
            <person name="Ruiz-Romero M."/>
            <person name="Marangio P."/>
            <person name="Guigo R."/>
            <person name="Rago D."/>
            <person name="Mirbahai L."/>
            <person name="Eastwood N."/>
            <person name="Colbourne J.K."/>
            <person name="Zhou J."/>
            <person name="Mallon E."/>
            <person name="Orsini L."/>
        </authorList>
    </citation>
    <scope>NUCLEOTIDE SEQUENCE [LARGE SCALE GENOMIC DNA]</scope>
    <source>
        <strain evidence="2">LRV0_1</strain>
    </source>
</reference>
<keyword evidence="1" id="KW-1133">Transmembrane helix</keyword>
<comment type="caution">
    <text evidence="2">The sequence shown here is derived from an EMBL/GenBank/DDBJ whole genome shotgun (WGS) entry which is preliminary data.</text>
</comment>
<keyword evidence="3" id="KW-1185">Reference proteome</keyword>
<evidence type="ECO:0000313" key="3">
    <source>
        <dbReference type="Proteomes" id="UP001234178"/>
    </source>
</evidence>
<name>A0ABQ9YXH3_9CRUS</name>
<dbReference type="EMBL" id="JAOYFB010000001">
    <property type="protein sequence ID" value="KAK4005348.1"/>
    <property type="molecule type" value="Genomic_DNA"/>
</dbReference>
<protein>
    <submittedName>
        <fullName evidence="2">Uncharacterized protein</fullName>
    </submittedName>
</protein>
<gene>
    <name evidence="2" type="ORF">OUZ56_007063</name>
</gene>
<keyword evidence="1" id="KW-0812">Transmembrane</keyword>
<feature type="transmembrane region" description="Helical" evidence="1">
    <location>
        <begin position="154"/>
        <end position="172"/>
    </location>
</feature>
<accession>A0ABQ9YXH3</accession>
<evidence type="ECO:0000313" key="2">
    <source>
        <dbReference type="EMBL" id="KAK4005348.1"/>
    </source>
</evidence>
<feature type="transmembrane region" description="Helical" evidence="1">
    <location>
        <begin position="25"/>
        <end position="46"/>
    </location>
</feature>
<sequence length="300" mass="33053">MDRFSMAGFLTSIQCDLGATDSQAGLLQTAFIIPCLIFPPVGYLLLSKAIASHIYPVVCAIWFAVVPRGGSLGQQINKVLIFVLSPFSSSPLRHRFIAAFAFTIVSSPSLLFSSPRRCRCLRHRLVAVFACAIASSWSLPAPSPSPRRCLCLRHRHRLVAVFACLVVVFAFTSSPSSPSLSPSPSFHCCLRFCRHLIAVFNFAIGSSPSSSLPISSPVAYNDGTIGSRKKLERVNPLAATPFAPHFFLAYRDRPRCSASWSIAMGWSSRNGLAERRFRQCTIRDFSLSMRWRIPEGVHSL</sequence>
<evidence type="ECO:0000256" key="1">
    <source>
        <dbReference type="SAM" id="Phobius"/>
    </source>
</evidence>
<dbReference type="Proteomes" id="UP001234178">
    <property type="component" value="Unassembled WGS sequence"/>
</dbReference>
<keyword evidence="1" id="KW-0472">Membrane</keyword>
<feature type="transmembrane region" description="Helical" evidence="1">
    <location>
        <begin position="53"/>
        <end position="76"/>
    </location>
</feature>
<organism evidence="2 3">
    <name type="scientific">Daphnia magna</name>
    <dbReference type="NCBI Taxonomy" id="35525"/>
    <lineage>
        <taxon>Eukaryota</taxon>
        <taxon>Metazoa</taxon>
        <taxon>Ecdysozoa</taxon>
        <taxon>Arthropoda</taxon>
        <taxon>Crustacea</taxon>
        <taxon>Branchiopoda</taxon>
        <taxon>Diplostraca</taxon>
        <taxon>Cladocera</taxon>
        <taxon>Anomopoda</taxon>
        <taxon>Daphniidae</taxon>
        <taxon>Daphnia</taxon>
    </lineage>
</organism>
<feature type="transmembrane region" description="Helical" evidence="1">
    <location>
        <begin position="96"/>
        <end position="113"/>
    </location>
</feature>
<proteinExistence type="predicted"/>